<keyword evidence="2" id="KW-1185">Reference proteome</keyword>
<gene>
    <name evidence="1" type="ORF">FHX37_0854</name>
</gene>
<name>A0A543NGI4_9ACTN</name>
<proteinExistence type="predicted"/>
<evidence type="ECO:0000313" key="1">
    <source>
        <dbReference type="EMBL" id="TQN30965.1"/>
    </source>
</evidence>
<dbReference type="Gene3D" id="3.90.550.10">
    <property type="entry name" value="Spore Coat Polysaccharide Biosynthesis Protein SpsA, Chain A"/>
    <property type="match status" value="1"/>
</dbReference>
<dbReference type="AlphaFoldDB" id="A0A543NGI4"/>
<dbReference type="RefSeq" id="WP_141922244.1">
    <property type="nucleotide sequence ID" value="NZ_VFQC01000001.1"/>
</dbReference>
<evidence type="ECO:0008006" key="3">
    <source>
        <dbReference type="Google" id="ProtNLM"/>
    </source>
</evidence>
<dbReference type="OrthoDB" id="9798250at2"/>
<dbReference type="Pfam" id="PF09837">
    <property type="entry name" value="DUF2064"/>
    <property type="match status" value="1"/>
</dbReference>
<dbReference type="Proteomes" id="UP000317422">
    <property type="component" value="Unassembled WGS sequence"/>
</dbReference>
<dbReference type="InterPro" id="IPR018641">
    <property type="entry name" value="Trfase_1_rSAM/seldom-assoc"/>
</dbReference>
<accession>A0A543NGI4</accession>
<dbReference type="EMBL" id="VFQC01000001">
    <property type="protein sequence ID" value="TQN30965.1"/>
    <property type="molecule type" value="Genomic_DNA"/>
</dbReference>
<protein>
    <recommendedName>
        <fullName evidence="3">Glycosyltransferase A (GT-A) superfamily protein (DUF2064 family)</fullName>
    </recommendedName>
</protein>
<comment type="caution">
    <text evidence="1">The sequence shown here is derived from an EMBL/GenBank/DDBJ whole genome shotgun (WGS) entry which is preliminary data.</text>
</comment>
<evidence type="ECO:0000313" key="2">
    <source>
        <dbReference type="Proteomes" id="UP000317422"/>
    </source>
</evidence>
<dbReference type="InterPro" id="IPR029044">
    <property type="entry name" value="Nucleotide-diphossugar_trans"/>
</dbReference>
<reference evidence="1 2" key="1">
    <citation type="submission" date="2019-06" db="EMBL/GenBank/DDBJ databases">
        <title>Sequencing the genomes of 1000 actinobacteria strains.</title>
        <authorList>
            <person name="Klenk H.-P."/>
        </authorList>
    </citation>
    <scope>NUCLEOTIDE SEQUENCE [LARGE SCALE GENOMIC DNA]</scope>
    <source>
        <strain evidence="1 2">DSM 45015</strain>
    </source>
</reference>
<dbReference type="PANTHER" id="PTHR36529:SF1">
    <property type="entry name" value="GLYCOSYLTRANSFERASE"/>
    <property type="match status" value="1"/>
</dbReference>
<dbReference type="PANTHER" id="PTHR36529">
    <property type="entry name" value="SLL1095 PROTEIN"/>
    <property type="match status" value="1"/>
</dbReference>
<organism evidence="1 2">
    <name type="scientific">Haloactinospora alba</name>
    <dbReference type="NCBI Taxonomy" id="405555"/>
    <lineage>
        <taxon>Bacteria</taxon>
        <taxon>Bacillati</taxon>
        <taxon>Actinomycetota</taxon>
        <taxon>Actinomycetes</taxon>
        <taxon>Streptosporangiales</taxon>
        <taxon>Nocardiopsidaceae</taxon>
        <taxon>Haloactinospora</taxon>
    </lineage>
</organism>
<dbReference type="SUPFAM" id="SSF53448">
    <property type="entry name" value="Nucleotide-diphospho-sugar transferases"/>
    <property type="match status" value="1"/>
</dbReference>
<sequence length="216" mass="22333">MTTPEGPVTLLIIAKEPVPGYAKTRLTPEYTPGEAALLAREALSDTLDAVLASPAKRRVLVLDGATGDWLPPGIEVAPQSSGGLDERIAAAFAQCRGPTLLLGMDTPQVTPHLLAPALAVDAWGDRDAWFGPALDGGFWTIGLADPDPELVRGVPMSVPHTGEVQRERLAAAGLTVRDLPTLRDLDTAADVAHVASAAPGTRFAAAVARLNGAATG</sequence>